<evidence type="ECO:0000313" key="3">
    <source>
        <dbReference type="EMBL" id="VEI02227.1"/>
    </source>
</evidence>
<feature type="compositionally biased region" description="Basic residues" evidence="1">
    <location>
        <begin position="376"/>
        <end position="388"/>
    </location>
</feature>
<accession>A0A3S4UW47</accession>
<name>A0A3S4UW47_9ACTN</name>
<dbReference type="EMBL" id="LR134473">
    <property type="protein sequence ID" value="VEI02227.1"/>
    <property type="molecule type" value="Genomic_DNA"/>
</dbReference>
<reference evidence="3 4" key="1">
    <citation type="submission" date="2018-12" db="EMBL/GenBank/DDBJ databases">
        <authorList>
            <consortium name="Pathogen Informatics"/>
        </authorList>
    </citation>
    <scope>NUCLEOTIDE SEQUENCE [LARGE SCALE GENOMIC DNA]</scope>
    <source>
        <strain evidence="3 4">NCTC13652</strain>
    </source>
</reference>
<dbReference type="InterPro" id="IPR047682">
    <property type="entry name" value="SepH-like"/>
</dbReference>
<dbReference type="AlphaFoldDB" id="A0A3S4UW47"/>
<evidence type="ECO:0000313" key="4">
    <source>
        <dbReference type="Proteomes" id="UP000277858"/>
    </source>
</evidence>
<proteinExistence type="predicted"/>
<feature type="compositionally biased region" description="Polar residues" evidence="1">
    <location>
        <begin position="203"/>
        <end position="212"/>
    </location>
</feature>
<feature type="compositionally biased region" description="Low complexity" evidence="1">
    <location>
        <begin position="309"/>
        <end position="328"/>
    </location>
</feature>
<feature type="compositionally biased region" description="Acidic residues" evidence="1">
    <location>
        <begin position="147"/>
        <end position="164"/>
    </location>
</feature>
<dbReference type="InterPro" id="IPR021421">
    <property type="entry name" value="DUF3071"/>
</dbReference>
<feature type="compositionally biased region" description="Low complexity" evidence="1">
    <location>
        <begin position="360"/>
        <end position="375"/>
    </location>
</feature>
<dbReference type="STRING" id="1122997.GCA_000425285_01378"/>
<organism evidence="3 4">
    <name type="scientific">Acidipropionibacterium jensenii</name>
    <dbReference type="NCBI Taxonomy" id="1749"/>
    <lineage>
        <taxon>Bacteria</taxon>
        <taxon>Bacillati</taxon>
        <taxon>Actinomycetota</taxon>
        <taxon>Actinomycetes</taxon>
        <taxon>Propionibacteriales</taxon>
        <taxon>Propionibacteriaceae</taxon>
        <taxon>Acidipropionibacterium</taxon>
    </lineage>
</organism>
<evidence type="ECO:0000259" key="2">
    <source>
        <dbReference type="Pfam" id="PF11268"/>
    </source>
</evidence>
<keyword evidence="4" id="KW-1185">Reference proteome</keyword>
<feature type="region of interest" description="Disordered" evidence="1">
    <location>
        <begin position="144"/>
        <end position="239"/>
    </location>
</feature>
<dbReference type="Proteomes" id="UP000277858">
    <property type="component" value="Chromosome"/>
</dbReference>
<sequence>MDSALSPREIQSRIRSGASVDDVAAEAGVPTEQVEPFAVPVIAELAHIVETAMGAPVRRHADPGSHRSLGSVVEQVCRSHDLDQSVLSWRCWRHPDRTWALLATWQGEPGPGEGQATFKFDLRGRYSTPQDAGARWLVDDRTALVDPDQDPEDPDQEPTIDLNDELAIVRAVSDRPRRRPGNRRTTRAATERVAGSPAAAPGSTEQASSGETSAAGRGDRHRDPAPEPQVELPTLPGMTATNGVYDFVPSTDHQMDTLYEVLAGFQEDSVNVYEGLDSPPVADTGAEAAGVQTTQGTGDAGDDRPDDQSGTGSSDPGSSSREQSSTEPSSREPADTGRPGNGRGAGAEPSGDEHSDSEQQESQLEEGSGGRSTKPGGRRGRRGGHSKRASVPSWDEIMFGGPTPHL</sequence>
<feature type="region of interest" description="Disordered" evidence="1">
    <location>
        <begin position="273"/>
        <end position="406"/>
    </location>
</feature>
<feature type="domain" description="DUF3071" evidence="2">
    <location>
        <begin position="2"/>
        <end position="120"/>
    </location>
</feature>
<dbReference type="Pfam" id="PF11268">
    <property type="entry name" value="DUF3071"/>
    <property type="match status" value="1"/>
</dbReference>
<dbReference type="NCBIfam" id="NF040712">
    <property type="entry name" value="SepH"/>
    <property type="match status" value="1"/>
</dbReference>
<dbReference type="OrthoDB" id="5180791at2"/>
<feature type="compositionally biased region" description="Basic residues" evidence="1">
    <location>
        <begin position="176"/>
        <end position="186"/>
    </location>
</feature>
<gene>
    <name evidence="3" type="ORF">NCTC13652_00398</name>
</gene>
<protein>
    <submittedName>
        <fullName evidence="3">Protein of uncharacterized function (DUF3071)</fullName>
    </submittedName>
</protein>
<evidence type="ECO:0000256" key="1">
    <source>
        <dbReference type="SAM" id="MobiDB-lite"/>
    </source>
</evidence>